<reference evidence="2" key="2">
    <citation type="submission" date="2014-03" db="EMBL/GenBank/DDBJ databases">
        <authorList>
            <person name="Urmite Genomes"/>
        </authorList>
    </citation>
    <scope>NUCLEOTIDE SEQUENCE</scope>
    <source>
        <strain evidence="2">DSM 44829</strain>
    </source>
</reference>
<accession>W9AUM1</accession>
<gene>
    <name evidence="2" type="ORF">BN977_04038</name>
</gene>
<keyword evidence="1" id="KW-1133">Transmembrane helix</keyword>
<evidence type="ECO:0000313" key="2">
    <source>
        <dbReference type="EMBL" id="CDO09218.1"/>
    </source>
</evidence>
<feature type="transmembrane region" description="Helical" evidence="1">
    <location>
        <begin position="121"/>
        <end position="142"/>
    </location>
</feature>
<dbReference type="STRING" id="258533.BN977_04038"/>
<dbReference type="Proteomes" id="UP000028870">
    <property type="component" value="Unassembled WGS sequence"/>
</dbReference>
<reference evidence="2" key="1">
    <citation type="submission" date="2014-03" db="EMBL/GenBank/DDBJ databases">
        <title>Draft Genome Sequence of Mycobacterium cosmeticum DSM 44829.</title>
        <authorList>
            <person name="Croce O."/>
            <person name="Robert C."/>
            <person name="Raoult D."/>
            <person name="Drancourt M."/>
        </authorList>
    </citation>
    <scope>NUCLEOTIDE SEQUENCE [LARGE SCALE GENOMIC DNA]</scope>
    <source>
        <strain evidence="2">DSM 44829</strain>
    </source>
</reference>
<feature type="transmembrane region" description="Helical" evidence="1">
    <location>
        <begin position="59"/>
        <end position="76"/>
    </location>
</feature>
<feature type="transmembrane region" description="Helical" evidence="1">
    <location>
        <begin position="149"/>
        <end position="175"/>
    </location>
</feature>
<keyword evidence="1" id="KW-0472">Membrane</keyword>
<feature type="transmembrane region" description="Helical" evidence="1">
    <location>
        <begin position="226"/>
        <end position="245"/>
    </location>
</feature>
<feature type="transmembrane region" description="Helical" evidence="1">
    <location>
        <begin position="251"/>
        <end position="277"/>
    </location>
</feature>
<dbReference type="eggNOG" id="COG0385">
    <property type="taxonomic scope" value="Bacteria"/>
</dbReference>
<evidence type="ECO:0000256" key="1">
    <source>
        <dbReference type="SAM" id="Phobius"/>
    </source>
</evidence>
<dbReference type="PIRSF" id="PIRSF026166">
    <property type="entry name" value="UCP026166"/>
    <property type="match status" value="1"/>
</dbReference>
<dbReference type="Pfam" id="PF13593">
    <property type="entry name" value="SBF_like"/>
    <property type="match status" value="1"/>
</dbReference>
<dbReference type="PANTHER" id="PTHR18640">
    <property type="entry name" value="SOLUTE CARRIER FAMILY 10 MEMBER 7"/>
    <property type="match status" value="1"/>
</dbReference>
<dbReference type="InterPro" id="IPR016833">
    <property type="entry name" value="Put_Na-Bile_cotransptr"/>
</dbReference>
<protein>
    <submittedName>
        <fullName evidence="2">Na+-dependent transporter</fullName>
    </submittedName>
</protein>
<dbReference type="GO" id="GO:0005886">
    <property type="term" value="C:plasma membrane"/>
    <property type="evidence" value="ECO:0007669"/>
    <property type="project" value="TreeGrafter"/>
</dbReference>
<dbReference type="InterPro" id="IPR038770">
    <property type="entry name" value="Na+/solute_symporter_sf"/>
</dbReference>
<keyword evidence="3" id="KW-1185">Reference proteome</keyword>
<dbReference type="PANTHER" id="PTHR18640:SF5">
    <property type="entry name" value="SODIUM_BILE ACID COTRANSPORTER 7"/>
    <property type="match status" value="1"/>
</dbReference>
<keyword evidence="1" id="KW-0812">Transmembrane</keyword>
<feature type="transmembrane region" description="Helical" evidence="1">
    <location>
        <begin position="33"/>
        <end position="53"/>
    </location>
</feature>
<comment type="caution">
    <text evidence="2">The sequence shown here is derived from an EMBL/GenBank/DDBJ whole genome shotgun (WGS) entry which is preliminary data.</text>
</comment>
<dbReference type="Gene3D" id="1.20.1530.20">
    <property type="match status" value="1"/>
</dbReference>
<feature type="transmembrane region" description="Helical" evidence="1">
    <location>
        <begin position="187"/>
        <end position="205"/>
    </location>
</feature>
<dbReference type="EMBL" id="CCBB010000003">
    <property type="protein sequence ID" value="CDO09218.1"/>
    <property type="molecule type" value="Genomic_DNA"/>
</dbReference>
<sequence>MIRDIQRIAFRNESSGSYRGAVTLLAKLRIDGFLLGLFAAMAIGLLLPAGGAAADVLDWATKIAIAVLFLLYGTRLEPREALHGLRHWRLHTTVLACTYVLFPVLGLALKLLVPSVLTDDLYTGVLYLCLLPSTVQSSIAFTSIARGNVAAAVVSASASNMLGIFVTPVLVTLLMQTTGAATVSPRQILEIVVQLLLPFIVGQLLRPKLHRVLAHTTLTKVVDRGSVYLVVYAAFSAGMTEHIWAGMTAVHLLAVVGVCALLLAVVLGVTAGLARLLRFNRADRIVVIFCGSKKSLATGLPMATVLFAGHPVGLIVLPLMIFHQIQLITCATLAGRWGRAAEAADARQAVAQGCA</sequence>
<name>W9AUM1_MYCCO</name>
<evidence type="ECO:0000313" key="3">
    <source>
        <dbReference type="Proteomes" id="UP000028870"/>
    </source>
</evidence>
<dbReference type="AlphaFoldDB" id="W9AUM1"/>
<feature type="transmembrane region" description="Helical" evidence="1">
    <location>
        <begin position="88"/>
        <end position="109"/>
    </location>
</feature>
<feature type="transmembrane region" description="Helical" evidence="1">
    <location>
        <begin position="298"/>
        <end position="322"/>
    </location>
</feature>
<organism evidence="2 3">
    <name type="scientific">Mycolicibacterium cosmeticum</name>
    <dbReference type="NCBI Taxonomy" id="258533"/>
    <lineage>
        <taxon>Bacteria</taxon>
        <taxon>Bacillati</taxon>
        <taxon>Actinomycetota</taxon>
        <taxon>Actinomycetes</taxon>
        <taxon>Mycobacteriales</taxon>
        <taxon>Mycobacteriaceae</taxon>
        <taxon>Mycolicibacterium</taxon>
    </lineage>
</organism>
<proteinExistence type="predicted"/>